<proteinExistence type="predicted"/>
<reference evidence="1" key="1">
    <citation type="submission" date="2023-03" db="EMBL/GenBank/DDBJ databases">
        <title>Massive genome expansion in bonnet fungi (Mycena s.s.) driven by repeated elements and novel gene families across ecological guilds.</title>
        <authorList>
            <consortium name="Lawrence Berkeley National Laboratory"/>
            <person name="Harder C.B."/>
            <person name="Miyauchi S."/>
            <person name="Viragh M."/>
            <person name="Kuo A."/>
            <person name="Thoen E."/>
            <person name="Andreopoulos B."/>
            <person name="Lu D."/>
            <person name="Skrede I."/>
            <person name="Drula E."/>
            <person name="Henrissat B."/>
            <person name="Morin E."/>
            <person name="Kohler A."/>
            <person name="Barry K."/>
            <person name="LaButti K."/>
            <person name="Morin E."/>
            <person name="Salamov A."/>
            <person name="Lipzen A."/>
            <person name="Mereny Z."/>
            <person name="Hegedus B."/>
            <person name="Baldrian P."/>
            <person name="Stursova M."/>
            <person name="Weitz H."/>
            <person name="Taylor A."/>
            <person name="Grigoriev I.V."/>
            <person name="Nagy L.G."/>
            <person name="Martin F."/>
            <person name="Kauserud H."/>
        </authorList>
    </citation>
    <scope>NUCLEOTIDE SEQUENCE</scope>
    <source>
        <strain evidence="1">CBHHK067</strain>
    </source>
</reference>
<sequence>MPLTNTAPATAPLRRSPSRLCLIKRDRPAKAVYVIKPPRIGSHVIEAYLQSILGITDPTFTLEDDSNIIYLSPELCTGWDVHALFAIVLCSTSTDNLIALMQTANDRWQKAADFFGRHASRSMNPGPVFRSFQDAQYEVLILHPRHFLPCGETLSISQIPYTVTDMVLKDSAGTPLPTLINSQRPPLNPFLVTINAHSKITNHLEKFQSAFPPHSLELIEKTST</sequence>
<organism evidence="1 2">
    <name type="scientific">Mycena rosella</name>
    <name type="common">Pink bonnet</name>
    <name type="synonym">Agaricus rosellus</name>
    <dbReference type="NCBI Taxonomy" id="1033263"/>
    <lineage>
        <taxon>Eukaryota</taxon>
        <taxon>Fungi</taxon>
        <taxon>Dikarya</taxon>
        <taxon>Basidiomycota</taxon>
        <taxon>Agaricomycotina</taxon>
        <taxon>Agaricomycetes</taxon>
        <taxon>Agaricomycetidae</taxon>
        <taxon>Agaricales</taxon>
        <taxon>Marasmiineae</taxon>
        <taxon>Mycenaceae</taxon>
        <taxon>Mycena</taxon>
    </lineage>
</organism>
<evidence type="ECO:0000313" key="1">
    <source>
        <dbReference type="EMBL" id="KAJ7693613.1"/>
    </source>
</evidence>
<keyword evidence="2" id="KW-1185">Reference proteome</keyword>
<dbReference type="AlphaFoldDB" id="A0AAD7DK79"/>
<gene>
    <name evidence="1" type="ORF">B0H17DRAFT_1330348</name>
</gene>
<protein>
    <submittedName>
        <fullName evidence="1">Uncharacterized protein</fullName>
    </submittedName>
</protein>
<comment type="caution">
    <text evidence="1">The sequence shown here is derived from an EMBL/GenBank/DDBJ whole genome shotgun (WGS) entry which is preliminary data.</text>
</comment>
<dbReference type="Proteomes" id="UP001221757">
    <property type="component" value="Unassembled WGS sequence"/>
</dbReference>
<evidence type="ECO:0000313" key="2">
    <source>
        <dbReference type="Proteomes" id="UP001221757"/>
    </source>
</evidence>
<name>A0AAD7DK79_MYCRO</name>
<dbReference type="EMBL" id="JARKIE010000045">
    <property type="protein sequence ID" value="KAJ7693613.1"/>
    <property type="molecule type" value="Genomic_DNA"/>
</dbReference>
<accession>A0AAD7DK79</accession>